<organism evidence="3 4">
    <name type="scientific">Saccharomycopsis crataegensis</name>
    <dbReference type="NCBI Taxonomy" id="43959"/>
    <lineage>
        <taxon>Eukaryota</taxon>
        <taxon>Fungi</taxon>
        <taxon>Dikarya</taxon>
        <taxon>Ascomycota</taxon>
        <taxon>Saccharomycotina</taxon>
        <taxon>Saccharomycetes</taxon>
        <taxon>Saccharomycopsidaceae</taxon>
        <taxon>Saccharomycopsis</taxon>
    </lineage>
</organism>
<dbReference type="PANTHER" id="PTHR45994:SF1">
    <property type="entry name" value="FI21225P1"/>
    <property type="match status" value="1"/>
</dbReference>
<keyword evidence="4" id="KW-1185">Reference proteome</keyword>
<dbReference type="GeneID" id="90074275"/>
<keyword evidence="2" id="KW-0963">Cytoplasm</keyword>
<evidence type="ECO:0000313" key="3">
    <source>
        <dbReference type="EMBL" id="GMM36300.1"/>
    </source>
</evidence>
<dbReference type="PANTHER" id="PTHR45994">
    <property type="entry name" value="FI21225P1"/>
    <property type="match status" value="1"/>
</dbReference>
<dbReference type="GO" id="GO:0005737">
    <property type="term" value="C:cytoplasm"/>
    <property type="evidence" value="ECO:0007669"/>
    <property type="project" value="UniProtKB-SubCell"/>
</dbReference>
<dbReference type="InterPro" id="IPR016024">
    <property type="entry name" value="ARM-type_fold"/>
</dbReference>
<dbReference type="AlphaFoldDB" id="A0AAV5QP17"/>
<dbReference type="Gene3D" id="1.25.10.10">
    <property type="entry name" value="Leucine-rich Repeat Variant"/>
    <property type="match status" value="1"/>
</dbReference>
<name>A0AAV5QP17_9ASCO</name>
<dbReference type="GO" id="GO:0051879">
    <property type="term" value="F:Hsp90 protein binding"/>
    <property type="evidence" value="ECO:0007669"/>
    <property type="project" value="TreeGrafter"/>
</dbReference>
<accession>A0AAV5QP17</accession>
<evidence type="ECO:0000313" key="4">
    <source>
        <dbReference type="Proteomes" id="UP001360560"/>
    </source>
</evidence>
<evidence type="ECO:0000256" key="1">
    <source>
        <dbReference type="ARBA" id="ARBA00004496"/>
    </source>
</evidence>
<evidence type="ECO:0000256" key="2">
    <source>
        <dbReference type="ARBA" id="ARBA00022490"/>
    </source>
</evidence>
<comment type="caution">
    <text evidence="3">The sequence shown here is derived from an EMBL/GenBank/DDBJ whole genome shotgun (WGS) entry which is preliminary data.</text>
</comment>
<comment type="subcellular location">
    <subcellularLocation>
        <location evidence="1">Cytoplasm</location>
    </subcellularLocation>
</comment>
<reference evidence="3 4" key="1">
    <citation type="journal article" date="2023" name="Elife">
        <title>Identification of key yeast species and microbe-microbe interactions impacting larval growth of Drosophila in the wild.</title>
        <authorList>
            <person name="Mure A."/>
            <person name="Sugiura Y."/>
            <person name="Maeda R."/>
            <person name="Honda K."/>
            <person name="Sakurai N."/>
            <person name="Takahashi Y."/>
            <person name="Watada M."/>
            <person name="Katoh T."/>
            <person name="Gotoh A."/>
            <person name="Gotoh Y."/>
            <person name="Taniguchi I."/>
            <person name="Nakamura K."/>
            <person name="Hayashi T."/>
            <person name="Katayama T."/>
            <person name="Uemura T."/>
            <person name="Hattori Y."/>
        </authorList>
    </citation>
    <scope>NUCLEOTIDE SEQUENCE [LARGE SCALE GENOMIC DNA]</scope>
    <source>
        <strain evidence="3 4">SC-9</strain>
    </source>
</reference>
<gene>
    <name evidence="3" type="ORF">DASC09_036250</name>
</gene>
<dbReference type="SUPFAM" id="SSF48371">
    <property type="entry name" value="ARM repeat"/>
    <property type="match status" value="1"/>
</dbReference>
<protein>
    <submittedName>
        <fullName evidence="3">She4 protein</fullName>
    </submittedName>
</protein>
<dbReference type="InterPro" id="IPR011989">
    <property type="entry name" value="ARM-like"/>
</dbReference>
<proteinExistence type="predicted"/>
<dbReference type="Proteomes" id="UP001360560">
    <property type="component" value="Unassembled WGS sequence"/>
</dbReference>
<dbReference type="EMBL" id="BTFZ01000011">
    <property type="protein sequence ID" value="GMM36300.1"/>
    <property type="molecule type" value="Genomic_DNA"/>
</dbReference>
<sequence length="940" mass="108530">MDISSVMDKFDSLEIKDVSKEFQDEEEIITFIDHIFESPQYLKNRSTCKKTHQLLLHISNNDALYGNSKIRRIILDNIISKGFNVVKKVYYEEGKVDHSKDLMIVSLIMKLLDSLKIESSEKQKLCQELKDKSIELLKFQSKKLLVQDTNNDDLEGIYFDFVLWYLLFNKYISYLTINDYESIIPLIMSFGHLLNDDLSGTYDKTLNGGKSAQVSKEFNKIYRMIFVRFSSLNVAVTAKDSQAPINDIIYDEIETYIILQGTGSNVAEDVQGDWKKLLGFLKNYQLIVQVFPKDFSIMIFQSDMFLNFLNHIIRKLLKSFTLASILQKAQVELIINIMVIFEYISIDEGCIVLIIKNHLYLILELCRIPIAKDFSGGLIVSLASLLVIKCWNSYQQLKINDASNNPQTQNKIRELTENEAKIPNDLDLGEFYGIFVESLLRDNRNKYVEKYSIEGLAFISLKVKFKKKLRHNLLLIEKFARILTEQVEVLKNIDRMSIDDTSLVDESTPLSSEFVYGITILVSNISTFNSKLSKEEQSIEYLKNYSNANTIINNDERIKNKKLGVQEKDDDEDIMIFLQKIMQTKKLDFISCFTKIFKSMTTNIQDQLIKIIYNMSLQKKFRVELVKQGALNLVIEYLIGDEENFIKSVKQSNNKESGKDARYDNYMRLFALRALTKILISNNPNLVFHKYSVLVTIPFLCELLDDGTNYVDNGSQEVKLLHGFISKLVKPLDIFEALLSLTNIASLEDMKVKEAICNKSWEYLEIFILDVNENIQQGCLELISNLIFCPICTAKFFNLENSDSKKRFEILVKLVNSSNIKIQITALTIIVNASEYEMVAELLYNIKELFEKLVGILNNLQEYYESEDESSVNELLIRLVYLILNIVEAVKSDPKKLEIIKNYNFSGKSLKSGIDSTLRFVKDEEILAIIIEICKSLRYI</sequence>
<dbReference type="RefSeq" id="XP_064853296.1">
    <property type="nucleotide sequence ID" value="XM_064997224.1"/>
</dbReference>